<keyword evidence="2 5" id="KW-0132">Cell division</keyword>
<dbReference type="SMART" id="SM00842">
    <property type="entry name" value="FtsA"/>
    <property type="match status" value="1"/>
</dbReference>
<dbReference type="NCBIfam" id="TIGR01174">
    <property type="entry name" value="ftsA"/>
    <property type="match status" value="1"/>
</dbReference>
<reference evidence="8 9" key="1">
    <citation type="submission" date="2016-11" db="EMBL/GenBank/DDBJ databases">
        <authorList>
            <person name="Jaros S."/>
            <person name="Januszkiewicz K."/>
            <person name="Wedrychowicz H."/>
        </authorList>
    </citation>
    <scope>NUCLEOTIDE SEQUENCE [LARGE SCALE GENOMIC DNA]</scope>
    <source>
        <strain evidence="8 9">DSM 19557</strain>
    </source>
</reference>
<comment type="subcellular location">
    <subcellularLocation>
        <location evidence="5">Cell membrane</location>
        <topology evidence="5">Peripheral membrane protein</topology>
        <orientation evidence="5">Cytoplasmic side</orientation>
    </subcellularLocation>
    <text evidence="5">Localizes to the Z ring in an FtsZ-dependent manner. Targeted to the membrane through a conserved C-terminal amphipathic helix.</text>
</comment>
<evidence type="ECO:0000256" key="2">
    <source>
        <dbReference type="ARBA" id="ARBA00022618"/>
    </source>
</evidence>
<dbReference type="OrthoDB" id="9768127at2"/>
<evidence type="ECO:0000256" key="3">
    <source>
        <dbReference type="ARBA" id="ARBA00023136"/>
    </source>
</evidence>
<comment type="function">
    <text evidence="5 6">Cell division protein that is involved in the assembly of the Z ring. May serve as a membrane anchor for the Z ring.</text>
</comment>
<dbReference type="PANTHER" id="PTHR32432">
    <property type="entry name" value="CELL DIVISION PROTEIN FTSA-RELATED"/>
    <property type="match status" value="1"/>
</dbReference>
<evidence type="ECO:0000256" key="1">
    <source>
        <dbReference type="ARBA" id="ARBA00022475"/>
    </source>
</evidence>
<evidence type="ECO:0000256" key="6">
    <source>
        <dbReference type="PIRNR" id="PIRNR003101"/>
    </source>
</evidence>
<comment type="subunit">
    <text evidence="5">Self-interacts. Interacts with FtsZ.</text>
</comment>
<dbReference type="Pfam" id="PF02491">
    <property type="entry name" value="SHS2_FTSA"/>
    <property type="match status" value="1"/>
</dbReference>
<sequence length="412" mass="45282">MIAALDVGTSKVVLLVGEIDTYNDINIIAIGETQSKGIERGFVKRLDLAVNSVSLVRKDVQEMLSSKVSSVCLALSGPDLKSQNERDTISLSPQPTEVDRIHIERLIERAITRSREEGYEVVAQIPRKFTLDDQEGIIDPVGLYGSRLSVELHVVKLSSTIIRNLEKVLQSAGLGLVDRYVSILASAEAVLTQEEKEEGVLLIDMGAGLTDFTLFLEGAPYITASIPMGGLNITKDIAHFLKVTTEQAERIKIEYGCALYDMVSETERIKIKPRGEEKETTIERRQLAEVIQIRLEEIMERLTDIITSRGASLEAANAGIVITGGCAKLYGIKEFLERHFDMPVRIGYPYGVVGLKEKISDPAYATAVGLLKVCHKNPSGLLSSGEVKMDVPRNSLLGSILEKIKSFLKDVI</sequence>
<evidence type="ECO:0000256" key="4">
    <source>
        <dbReference type="ARBA" id="ARBA00023306"/>
    </source>
</evidence>
<dbReference type="CDD" id="cd24048">
    <property type="entry name" value="ASKHA_NBD_FtsA"/>
    <property type="match status" value="1"/>
</dbReference>
<dbReference type="STRING" id="381751.SAMN05444391_0066"/>
<dbReference type="Proteomes" id="UP000189810">
    <property type="component" value="Chromosome I"/>
</dbReference>
<evidence type="ECO:0000256" key="5">
    <source>
        <dbReference type="HAMAP-Rule" id="MF_02033"/>
    </source>
</evidence>
<dbReference type="RefSeq" id="WP_079653279.1">
    <property type="nucleotide sequence ID" value="NZ_LT670846.1"/>
</dbReference>
<keyword evidence="1 5" id="KW-1003">Cell membrane</keyword>
<name>A0A1M6Q423_9AQUI</name>
<gene>
    <name evidence="5" type="primary">ftsA</name>
    <name evidence="8" type="ORF">SAMN05444391_0066</name>
</gene>
<dbReference type="InterPro" id="IPR043129">
    <property type="entry name" value="ATPase_NBD"/>
</dbReference>
<evidence type="ECO:0000313" key="8">
    <source>
        <dbReference type="EMBL" id="SHK14878.1"/>
    </source>
</evidence>
<dbReference type="InterPro" id="IPR050696">
    <property type="entry name" value="FtsA/MreB"/>
</dbReference>
<dbReference type="Gene3D" id="3.30.1490.110">
    <property type="match status" value="1"/>
</dbReference>
<organism evidence="8 9">
    <name type="scientific">Thermocrinis minervae</name>
    <dbReference type="NCBI Taxonomy" id="381751"/>
    <lineage>
        <taxon>Bacteria</taxon>
        <taxon>Pseudomonadati</taxon>
        <taxon>Aquificota</taxon>
        <taxon>Aquificia</taxon>
        <taxon>Aquificales</taxon>
        <taxon>Aquificaceae</taxon>
        <taxon>Thermocrinis</taxon>
    </lineage>
</organism>
<dbReference type="InterPro" id="IPR020823">
    <property type="entry name" value="Cell_div_FtsA"/>
</dbReference>
<dbReference type="HAMAP" id="MF_02033">
    <property type="entry name" value="FtsA"/>
    <property type="match status" value="1"/>
</dbReference>
<dbReference type="AlphaFoldDB" id="A0A1M6Q423"/>
<keyword evidence="3 5" id="KW-0472">Membrane</keyword>
<keyword evidence="9" id="KW-1185">Reference proteome</keyword>
<evidence type="ECO:0000313" key="9">
    <source>
        <dbReference type="Proteomes" id="UP000189810"/>
    </source>
</evidence>
<dbReference type="InterPro" id="IPR003494">
    <property type="entry name" value="SHS2_FtsA"/>
</dbReference>
<dbReference type="EMBL" id="LT670846">
    <property type="protein sequence ID" value="SHK14878.1"/>
    <property type="molecule type" value="Genomic_DNA"/>
</dbReference>
<accession>A0A1M6Q423</accession>
<proteinExistence type="inferred from homology"/>
<dbReference type="GO" id="GO:0032153">
    <property type="term" value="C:cell division site"/>
    <property type="evidence" value="ECO:0007669"/>
    <property type="project" value="UniProtKB-UniRule"/>
</dbReference>
<dbReference type="PIRSF" id="PIRSF003101">
    <property type="entry name" value="FtsA"/>
    <property type="match status" value="1"/>
</dbReference>
<dbReference type="Gene3D" id="3.30.420.40">
    <property type="match status" value="1"/>
</dbReference>
<evidence type="ECO:0000259" key="7">
    <source>
        <dbReference type="SMART" id="SM00842"/>
    </source>
</evidence>
<protein>
    <recommendedName>
        <fullName evidence="5 6">Cell division protein FtsA</fullName>
    </recommendedName>
</protein>
<dbReference type="SUPFAM" id="SSF53067">
    <property type="entry name" value="Actin-like ATPase domain"/>
    <property type="match status" value="2"/>
</dbReference>
<feature type="domain" description="SHS2" evidence="7">
    <location>
        <begin position="2"/>
        <end position="190"/>
    </location>
</feature>
<dbReference type="PANTHER" id="PTHR32432:SF4">
    <property type="entry name" value="CELL DIVISION PROTEIN FTSA"/>
    <property type="match status" value="1"/>
</dbReference>
<dbReference type="GO" id="GO:0043093">
    <property type="term" value="P:FtsZ-dependent cytokinesis"/>
    <property type="evidence" value="ECO:0007669"/>
    <property type="project" value="UniProtKB-UniRule"/>
</dbReference>
<dbReference type="Pfam" id="PF14450">
    <property type="entry name" value="FtsA"/>
    <property type="match status" value="1"/>
</dbReference>
<dbReference type="GO" id="GO:0009898">
    <property type="term" value="C:cytoplasmic side of plasma membrane"/>
    <property type="evidence" value="ECO:0007669"/>
    <property type="project" value="UniProtKB-UniRule"/>
</dbReference>
<keyword evidence="4 5" id="KW-0131">Cell cycle</keyword>
<comment type="similarity">
    <text evidence="5 6">Belongs to the FtsA/MreB family.</text>
</comment>